<keyword evidence="5" id="KW-0808">Transferase</keyword>
<dbReference type="PANTHER" id="PTHR45688">
    <property type="match status" value="1"/>
</dbReference>
<dbReference type="GO" id="GO:0008483">
    <property type="term" value="F:transaminase activity"/>
    <property type="evidence" value="ECO:0007669"/>
    <property type="project" value="UniProtKB-KW"/>
</dbReference>
<evidence type="ECO:0000256" key="3">
    <source>
        <dbReference type="ARBA" id="ARBA00022898"/>
    </source>
</evidence>
<dbReference type="PROSITE" id="PS00600">
    <property type="entry name" value="AA_TRANSFER_CLASS_3"/>
    <property type="match status" value="1"/>
</dbReference>
<comment type="similarity">
    <text evidence="2 4">Belongs to the class-III pyridoxal-phosphate-dependent aminotransferase family.</text>
</comment>
<sequence length="378" mass="40837">MYNNVPCVGHANPRVVAAMTKQMSTLNVHSRYLHQGILDYAERLLGLHHPGLENIIFACTGTEASEIALMTARIATKGRGIICTDATYHGNSSEVIKMAIAGSSGKPAHAEFRAVPFPQKYRPIQDGLDDDALCDVYLDKVRAAIADFERNNIPFAGMFVCSILANEGLPDIPGSFMAKATAIVHAAGGLMVADEVQAGFCRSGDFWGYQTMGFTPDIVCMGKPMGNGLPLSAMAASADHVAAFRKATRYFNTFASSPLQAAVGMAVLDEIENRDLLRQSAAVGTYLRDELTLLKMDNPVMGDVRGCGLFTGIDWVTKDNQPDQEGAVAMANQLKEKGFLLSNAGALKNVLKVRPPLVFEKEHADRFLDAFKAVIKYG</sequence>
<gene>
    <name evidence="5" type="ORF">GP2143_03338</name>
</gene>
<accession>A0YD19</accession>
<proteinExistence type="inferred from homology"/>
<evidence type="ECO:0000256" key="4">
    <source>
        <dbReference type="RuleBase" id="RU003560"/>
    </source>
</evidence>
<evidence type="ECO:0000313" key="6">
    <source>
        <dbReference type="Proteomes" id="UP000004931"/>
    </source>
</evidence>
<comment type="caution">
    <text evidence="5">The sequence shown here is derived from an EMBL/GenBank/DDBJ whole genome shotgun (WGS) entry which is preliminary data.</text>
</comment>
<dbReference type="SUPFAM" id="SSF53383">
    <property type="entry name" value="PLP-dependent transferases"/>
    <property type="match status" value="1"/>
</dbReference>
<comment type="cofactor">
    <cofactor evidence="1">
        <name>pyridoxal 5'-phosphate</name>
        <dbReference type="ChEBI" id="CHEBI:597326"/>
    </cofactor>
</comment>
<dbReference type="InterPro" id="IPR005814">
    <property type="entry name" value="Aminotrans_3"/>
</dbReference>
<dbReference type="InterPro" id="IPR015424">
    <property type="entry name" value="PyrdxlP-dep_Trfase"/>
</dbReference>
<evidence type="ECO:0000256" key="2">
    <source>
        <dbReference type="ARBA" id="ARBA00008954"/>
    </source>
</evidence>
<protein>
    <submittedName>
        <fullName evidence="5">4-AMINOBUTYRATE AMINOTRANSFERASE</fullName>
    </submittedName>
</protein>
<dbReference type="Gene3D" id="3.40.640.10">
    <property type="entry name" value="Type I PLP-dependent aspartate aminotransferase-like (Major domain)"/>
    <property type="match status" value="1"/>
</dbReference>
<dbReference type="STRING" id="247633.GP2143_03338"/>
<dbReference type="Proteomes" id="UP000004931">
    <property type="component" value="Unassembled WGS sequence"/>
</dbReference>
<name>A0YD19_9GAMM</name>
<dbReference type="GO" id="GO:0030170">
    <property type="term" value="F:pyridoxal phosphate binding"/>
    <property type="evidence" value="ECO:0007669"/>
    <property type="project" value="InterPro"/>
</dbReference>
<dbReference type="InterPro" id="IPR015422">
    <property type="entry name" value="PyrdxlP-dep_Trfase_small"/>
</dbReference>
<dbReference type="eggNOG" id="COG0160">
    <property type="taxonomic scope" value="Bacteria"/>
</dbReference>
<reference evidence="5 6" key="1">
    <citation type="journal article" date="2010" name="J. Bacteriol.">
        <title>Genome sequence of the oligotrophic marine Gammaproteobacterium HTCC2143, isolated from the Oregon Coast.</title>
        <authorList>
            <person name="Oh H.M."/>
            <person name="Kang I."/>
            <person name="Ferriera S."/>
            <person name="Giovannoni S.J."/>
            <person name="Cho J.C."/>
        </authorList>
    </citation>
    <scope>NUCLEOTIDE SEQUENCE [LARGE SCALE GENOMIC DNA]</scope>
    <source>
        <strain evidence="5 6">HTCC2143</strain>
    </source>
</reference>
<dbReference type="EMBL" id="AAVT01000004">
    <property type="protein sequence ID" value="EAW31122.1"/>
    <property type="molecule type" value="Genomic_DNA"/>
</dbReference>
<organism evidence="5 6">
    <name type="scientific">marine gamma proteobacterium HTCC2143</name>
    <dbReference type="NCBI Taxonomy" id="247633"/>
    <lineage>
        <taxon>Bacteria</taxon>
        <taxon>Pseudomonadati</taxon>
        <taxon>Pseudomonadota</taxon>
        <taxon>Gammaproteobacteria</taxon>
        <taxon>Cellvibrionales</taxon>
        <taxon>Spongiibacteraceae</taxon>
        <taxon>BD1-7 clade</taxon>
    </lineage>
</organism>
<dbReference type="InterPro" id="IPR049704">
    <property type="entry name" value="Aminotrans_3_PPA_site"/>
</dbReference>
<dbReference type="PIRSF" id="PIRSF000521">
    <property type="entry name" value="Transaminase_4ab_Lys_Orn"/>
    <property type="match status" value="1"/>
</dbReference>
<dbReference type="CDD" id="cd00610">
    <property type="entry name" value="OAT_like"/>
    <property type="match status" value="1"/>
</dbReference>
<dbReference type="AlphaFoldDB" id="A0YD19"/>
<keyword evidence="5" id="KW-0032">Aminotransferase</keyword>
<evidence type="ECO:0000256" key="1">
    <source>
        <dbReference type="ARBA" id="ARBA00001933"/>
    </source>
</evidence>
<evidence type="ECO:0000313" key="5">
    <source>
        <dbReference type="EMBL" id="EAW31122.1"/>
    </source>
</evidence>
<dbReference type="PANTHER" id="PTHR45688:SF13">
    <property type="entry name" value="ALANINE--GLYOXYLATE AMINOTRANSFERASE 2-LIKE"/>
    <property type="match status" value="1"/>
</dbReference>
<dbReference type="Gene3D" id="3.90.1150.10">
    <property type="entry name" value="Aspartate Aminotransferase, domain 1"/>
    <property type="match status" value="1"/>
</dbReference>
<keyword evidence="6" id="KW-1185">Reference proteome</keyword>
<dbReference type="Pfam" id="PF00202">
    <property type="entry name" value="Aminotran_3"/>
    <property type="match status" value="1"/>
</dbReference>
<keyword evidence="3 4" id="KW-0663">Pyridoxal phosphate</keyword>
<dbReference type="InterPro" id="IPR015421">
    <property type="entry name" value="PyrdxlP-dep_Trfase_major"/>
</dbReference>